<name>A0ACC1RJU0_9HYPO</name>
<gene>
    <name evidence="1" type="ORF">NM208_g14124</name>
</gene>
<accession>A0ACC1RJU0</accession>
<organism evidence="1 2">
    <name type="scientific">Fusarium decemcellulare</name>
    <dbReference type="NCBI Taxonomy" id="57161"/>
    <lineage>
        <taxon>Eukaryota</taxon>
        <taxon>Fungi</taxon>
        <taxon>Dikarya</taxon>
        <taxon>Ascomycota</taxon>
        <taxon>Pezizomycotina</taxon>
        <taxon>Sordariomycetes</taxon>
        <taxon>Hypocreomycetidae</taxon>
        <taxon>Hypocreales</taxon>
        <taxon>Nectriaceae</taxon>
        <taxon>Fusarium</taxon>
        <taxon>Fusarium decemcellulare species complex</taxon>
    </lineage>
</organism>
<keyword evidence="2" id="KW-1185">Reference proteome</keyword>
<dbReference type="EMBL" id="JANRMS010003152">
    <property type="protein sequence ID" value="KAJ3519441.1"/>
    <property type="molecule type" value="Genomic_DNA"/>
</dbReference>
<evidence type="ECO:0000313" key="2">
    <source>
        <dbReference type="Proteomes" id="UP001148629"/>
    </source>
</evidence>
<protein>
    <submittedName>
        <fullName evidence="1">Uncharacterized protein</fullName>
    </submittedName>
</protein>
<proteinExistence type="predicted"/>
<evidence type="ECO:0000313" key="1">
    <source>
        <dbReference type="EMBL" id="KAJ3519441.1"/>
    </source>
</evidence>
<sequence>MATLQDPEAAGDVGEEQAKSHLKGGPSHGTQGKSICPPAHWSCFRYGIRRLRIRRSAIRTTTEARNNPGVIPRQPNTSYSRKLGAAPTIPAVPRGWANRRAACSLMLAFVRASPPLSGGYSVTTGTILHDSLMGIYVNESDEPLQVKNANGERRVLARLQYGLRLNHPMTSVAISVYKLLAFESCSLVPPRMTRDRLAWVELDPFEASS</sequence>
<reference evidence="1" key="1">
    <citation type="submission" date="2022-08" db="EMBL/GenBank/DDBJ databases">
        <title>Genome Sequence of Fusarium decemcellulare.</title>
        <authorList>
            <person name="Buettner E."/>
        </authorList>
    </citation>
    <scope>NUCLEOTIDE SEQUENCE</scope>
    <source>
        <strain evidence="1">Babe19</strain>
    </source>
</reference>
<comment type="caution">
    <text evidence="1">The sequence shown here is derived from an EMBL/GenBank/DDBJ whole genome shotgun (WGS) entry which is preliminary data.</text>
</comment>
<dbReference type="Proteomes" id="UP001148629">
    <property type="component" value="Unassembled WGS sequence"/>
</dbReference>